<keyword evidence="2" id="KW-1185">Reference proteome</keyword>
<protein>
    <recommendedName>
        <fullName evidence="3">DUF1127 domain-containing protein</fullName>
    </recommendedName>
</protein>
<gene>
    <name evidence="1" type="ORF">GXW74_22915</name>
</gene>
<organism evidence="1 2">
    <name type="scientific">Neoroseomonas eburnea</name>
    <dbReference type="NCBI Taxonomy" id="1346889"/>
    <lineage>
        <taxon>Bacteria</taxon>
        <taxon>Pseudomonadati</taxon>
        <taxon>Pseudomonadota</taxon>
        <taxon>Alphaproteobacteria</taxon>
        <taxon>Acetobacterales</taxon>
        <taxon>Acetobacteraceae</taxon>
        <taxon>Neoroseomonas</taxon>
    </lineage>
</organism>
<evidence type="ECO:0000313" key="2">
    <source>
        <dbReference type="Proteomes" id="UP001138709"/>
    </source>
</evidence>
<dbReference type="AlphaFoldDB" id="A0A9X9XI20"/>
<evidence type="ECO:0000313" key="1">
    <source>
        <dbReference type="EMBL" id="MBR0683356.1"/>
    </source>
</evidence>
<evidence type="ECO:0008006" key="3">
    <source>
        <dbReference type="Google" id="ProtNLM"/>
    </source>
</evidence>
<accession>A0A9X9XI20</accession>
<reference evidence="1" key="1">
    <citation type="submission" date="2020-01" db="EMBL/GenBank/DDBJ databases">
        <authorList>
            <person name="Rat A."/>
        </authorList>
    </citation>
    <scope>NUCLEOTIDE SEQUENCE</scope>
    <source>
        <strain evidence="1">LMG 31228</strain>
    </source>
</reference>
<comment type="caution">
    <text evidence="1">The sequence shown here is derived from an EMBL/GenBank/DDBJ whole genome shotgun (WGS) entry which is preliminary data.</text>
</comment>
<sequence>MVDHDRAENRIAHLVALVRLWMQRYRERRALVGYTDLDVVSDHILRDLGLTRAEARAECRKPFWRQ</sequence>
<name>A0A9X9XI20_9PROT</name>
<dbReference type="EMBL" id="JAAEDL010000031">
    <property type="protein sequence ID" value="MBR0683356.1"/>
    <property type="molecule type" value="Genomic_DNA"/>
</dbReference>
<proteinExistence type="predicted"/>
<reference evidence="1" key="2">
    <citation type="journal article" date="2021" name="Syst. Appl. Microbiol.">
        <title>Roseomonas hellenica sp. nov., isolated from roots of wild-growing Alkanna tinctoria.</title>
        <authorList>
            <person name="Rat A."/>
            <person name="Naranjo H.D."/>
            <person name="Lebbe L."/>
            <person name="Cnockaert M."/>
            <person name="Krigas N."/>
            <person name="Grigoriadou K."/>
            <person name="Maloupa E."/>
            <person name="Willems A."/>
        </authorList>
    </citation>
    <scope>NUCLEOTIDE SEQUENCE</scope>
    <source>
        <strain evidence="1">LMG 31228</strain>
    </source>
</reference>
<dbReference type="Proteomes" id="UP001138709">
    <property type="component" value="Unassembled WGS sequence"/>
</dbReference>